<accession>A0A183HVK9</accession>
<keyword evidence="2" id="KW-1185">Reference proteome</keyword>
<evidence type="ECO:0000313" key="3">
    <source>
        <dbReference type="WBParaSite" id="OFLC_0001152101-mRNA-1"/>
    </source>
</evidence>
<evidence type="ECO:0000313" key="2">
    <source>
        <dbReference type="Proteomes" id="UP000267606"/>
    </source>
</evidence>
<organism evidence="3">
    <name type="scientific">Onchocerca flexuosa</name>
    <dbReference type="NCBI Taxonomy" id="387005"/>
    <lineage>
        <taxon>Eukaryota</taxon>
        <taxon>Metazoa</taxon>
        <taxon>Ecdysozoa</taxon>
        <taxon>Nematoda</taxon>
        <taxon>Chromadorea</taxon>
        <taxon>Rhabditida</taxon>
        <taxon>Spirurina</taxon>
        <taxon>Spiruromorpha</taxon>
        <taxon>Filarioidea</taxon>
        <taxon>Onchocercidae</taxon>
        <taxon>Onchocerca</taxon>
    </lineage>
</organism>
<gene>
    <name evidence="1" type="ORF">OFLC_LOCUS11522</name>
</gene>
<dbReference type="Proteomes" id="UP000267606">
    <property type="component" value="Unassembled WGS sequence"/>
</dbReference>
<reference evidence="1 2" key="2">
    <citation type="submission" date="2018-11" db="EMBL/GenBank/DDBJ databases">
        <authorList>
            <consortium name="Pathogen Informatics"/>
        </authorList>
    </citation>
    <scope>NUCLEOTIDE SEQUENCE [LARGE SCALE GENOMIC DNA]</scope>
</reference>
<reference evidence="3" key="1">
    <citation type="submission" date="2016-06" db="UniProtKB">
        <authorList>
            <consortium name="WormBaseParasite"/>
        </authorList>
    </citation>
    <scope>IDENTIFICATION</scope>
</reference>
<dbReference type="AlphaFoldDB" id="A0A183HVK9"/>
<sequence>MLNCEQIIPSASAYAPTNYPDKGHLINDMLCMFDLCYLPLAPFSATTRGHMNR</sequence>
<protein>
    <submittedName>
        <fullName evidence="1 3">Uncharacterized protein</fullName>
    </submittedName>
</protein>
<proteinExistence type="predicted"/>
<dbReference type="WBParaSite" id="OFLC_0001152101-mRNA-1">
    <property type="protein sequence ID" value="OFLC_0001152101-mRNA-1"/>
    <property type="gene ID" value="OFLC_0001152101"/>
</dbReference>
<name>A0A183HVK9_9BILA</name>
<dbReference type="EMBL" id="UZAJ01016712">
    <property type="protein sequence ID" value="VDO77063.1"/>
    <property type="molecule type" value="Genomic_DNA"/>
</dbReference>
<evidence type="ECO:0000313" key="1">
    <source>
        <dbReference type="EMBL" id="VDO77063.1"/>
    </source>
</evidence>